<dbReference type="EMBL" id="OU466863">
    <property type="protein sequence ID" value="CAH2078740.1"/>
    <property type="molecule type" value="Genomic_DNA"/>
</dbReference>
<dbReference type="InterPro" id="IPR012337">
    <property type="entry name" value="RNaseH-like_sf"/>
</dbReference>
<dbReference type="Pfam" id="PF13456">
    <property type="entry name" value="RVT_3"/>
    <property type="match status" value="1"/>
</dbReference>
<dbReference type="SUPFAM" id="SSF53098">
    <property type="entry name" value="Ribonuclease H-like"/>
    <property type="match status" value="1"/>
</dbReference>
<dbReference type="Proteomes" id="UP000836841">
    <property type="component" value="Chromosome 7"/>
</dbReference>
<proteinExistence type="predicted"/>
<evidence type="ECO:0000259" key="1">
    <source>
        <dbReference type="Pfam" id="PF13456"/>
    </source>
</evidence>
<dbReference type="GO" id="GO:0003676">
    <property type="term" value="F:nucleic acid binding"/>
    <property type="evidence" value="ECO:0007669"/>
    <property type="project" value="InterPro"/>
</dbReference>
<protein>
    <recommendedName>
        <fullName evidence="1">RNase H type-1 domain-containing protein</fullName>
    </recommendedName>
</protein>
<evidence type="ECO:0000313" key="2">
    <source>
        <dbReference type="EMBL" id="CAH2078740.1"/>
    </source>
</evidence>
<dbReference type="Gene3D" id="3.30.420.10">
    <property type="entry name" value="Ribonuclease H-like superfamily/Ribonuclease H"/>
    <property type="match status" value="1"/>
</dbReference>
<name>A0AAU9T6T9_THLAR</name>
<dbReference type="AlphaFoldDB" id="A0AAU9T6T9"/>
<accession>A0AAU9T6T9</accession>
<gene>
    <name evidence="2" type="ORF">TAV2_LOCUS23811</name>
</gene>
<dbReference type="GO" id="GO:0004523">
    <property type="term" value="F:RNA-DNA hybrid ribonuclease activity"/>
    <property type="evidence" value="ECO:0007669"/>
    <property type="project" value="InterPro"/>
</dbReference>
<keyword evidence="3" id="KW-1185">Reference proteome</keyword>
<sequence>MAYLYTARNNLIFERKSFPAQAIPAKALLEAKIWHSANLLLAITQPRHRSSEKKLSIPPVSTCFTDEAWREDTKIGGMGWILKDPGGSTIRENTSARNFVASPLVAEALAILAGLREAI</sequence>
<dbReference type="InterPro" id="IPR044730">
    <property type="entry name" value="RNase_H-like_dom_plant"/>
</dbReference>
<dbReference type="InterPro" id="IPR036397">
    <property type="entry name" value="RNaseH_sf"/>
</dbReference>
<organism evidence="2 3">
    <name type="scientific">Thlaspi arvense</name>
    <name type="common">Field penny-cress</name>
    <dbReference type="NCBI Taxonomy" id="13288"/>
    <lineage>
        <taxon>Eukaryota</taxon>
        <taxon>Viridiplantae</taxon>
        <taxon>Streptophyta</taxon>
        <taxon>Embryophyta</taxon>
        <taxon>Tracheophyta</taxon>
        <taxon>Spermatophyta</taxon>
        <taxon>Magnoliopsida</taxon>
        <taxon>eudicotyledons</taxon>
        <taxon>Gunneridae</taxon>
        <taxon>Pentapetalae</taxon>
        <taxon>rosids</taxon>
        <taxon>malvids</taxon>
        <taxon>Brassicales</taxon>
        <taxon>Brassicaceae</taxon>
        <taxon>Thlaspideae</taxon>
        <taxon>Thlaspi</taxon>
    </lineage>
</organism>
<feature type="domain" description="RNase H type-1" evidence="1">
    <location>
        <begin position="66"/>
        <end position="118"/>
    </location>
</feature>
<dbReference type="InterPro" id="IPR002156">
    <property type="entry name" value="RNaseH_domain"/>
</dbReference>
<evidence type="ECO:0000313" key="3">
    <source>
        <dbReference type="Proteomes" id="UP000836841"/>
    </source>
</evidence>
<reference evidence="2 3" key="1">
    <citation type="submission" date="2022-03" db="EMBL/GenBank/DDBJ databases">
        <authorList>
            <person name="Nunn A."/>
            <person name="Chopra R."/>
            <person name="Nunn A."/>
            <person name="Contreras Garrido A."/>
        </authorList>
    </citation>
    <scope>NUCLEOTIDE SEQUENCE [LARGE SCALE GENOMIC DNA]</scope>
</reference>
<dbReference type="CDD" id="cd06222">
    <property type="entry name" value="RNase_H_like"/>
    <property type="match status" value="1"/>
</dbReference>